<dbReference type="OrthoDB" id="5572844at2759"/>
<evidence type="ECO:0000313" key="2">
    <source>
        <dbReference type="Proteomes" id="UP000271241"/>
    </source>
</evidence>
<dbReference type="InterPro" id="IPR018608">
    <property type="entry name" value="Gti1/Pac2"/>
</dbReference>
<dbReference type="GO" id="GO:0003677">
    <property type="term" value="F:DNA binding"/>
    <property type="evidence" value="ECO:0007669"/>
    <property type="project" value="TreeGrafter"/>
</dbReference>
<name>A0A4P9XM29_9FUNG</name>
<dbReference type="EMBL" id="KZ992910">
    <property type="protein sequence ID" value="RKP06310.1"/>
    <property type="molecule type" value="Genomic_DNA"/>
</dbReference>
<dbReference type="AlphaFoldDB" id="A0A4P9XM29"/>
<accession>A0A4P9XM29</accession>
<gene>
    <name evidence="1" type="ORF">THASP1DRAFT_6217</name>
</gene>
<sequence length="147" mass="17033">MEGYYGFVDSVYDALILFEAFCAKKIPRVTRRLTREERDRIRSGSVFLWDEDEASILRWTDGRRWSSSRPCGNFIVYDELDAFGSNYPILRGGLIKRALSINTADGRRMHLVSYYTASDVESGRLTVPRTDPNLANIRIREQIYPEL</sequence>
<dbReference type="Pfam" id="PF09729">
    <property type="entry name" value="Gti1_Pac2"/>
    <property type="match status" value="1"/>
</dbReference>
<protein>
    <submittedName>
        <fullName evidence="1">Gti1/Pac2 family-domain-containing protein</fullName>
    </submittedName>
</protein>
<dbReference type="Proteomes" id="UP000271241">
    <property type="component" value="Unassembled WGS sequence"/>
</dbReference>
<proteinExistence type="predicted"/>
<dbReference type="PANTHER" id="PTHR28027:SF2">
    <property type="entry name" value="TRANSCRIPTIONAL REGULATOR MIT1"/>
    <property type="match status" value="1"/>
</dbReference>
<reference evidence="2" key="1">
    <citation type="journal article" date="2018" name="Nat. Microbiol.">
        <title>Leveraging single-cell genomics to expand the fungal tree of life.</title>
        <authorList>
            <person name="Ahrendt S.R."/>
            <person name="Quandt C.A."/>
            <person name="Ciobanu D."/>
            <person name="Clum A."/>
            <person name="Salamov A."/>
            <person name="Andreopoulos B."/>
            <person name="Cheng J.F."/>
            <person name="Woyke T."/>
            <person name="Pelin A."/>
            <person name="Henrissat B."/>
            <person name="Reynolds N.K."/>
            <person name="Benny G.L."/>
            <person name="Smith M.E."/>
            <person name="James T.Y."/>
            <person name="Grigoriev I.V."/>
        </authorList>
    </citation>
    <scope>NUCLEOTIDE SEQUENCE [LARGE SCALE GENOMIC DNA]</scope>
    <source>
        <strain evidence="2">RSA 1356</strain>
    </source>
</reference>
<organism evidence="1 2">
    <name type="scientific">Thamnocephalis sphaerospora</name>
    <dbReference type="NCBI Taxonomy" id="78915"/>
    <lineage>
        <taxon>Eukaryota</taxon>
        <taxon>Fungi</taxon>
        <taxon>Fungi incertae sedis</taxon>
        <taxon>Zoopagomycota</taxon>
        <taxon>Zoopagomycotina</taxon>
        <taxon>Zoopagomycetes</taxon>
        <taxon>Zoopagales</taxon>
        <taxon>Sigmoideomycetaceae</taxon>
        <taxon>Thamnocephalis</taxon>
    </lineage>
</organism>
<keyword evidence="2" id="KW-1185">Reference proteome</keyword>
<evidence type="ECO:0000313" key="1">
    <source>
        <dbReference type="EMBL" id="RKP06310.1"/>
    </source>
</evidence>
<dbReference type="PANTHER" id="PTHR28027">
    <property type="entry name" value="TRANSCRIPTIONAL REGULATOR MIT1"/>
    <property type="match status" value="1"/>
</dbReference>
<feature type="non-terminal residue" evidence="1">
    <location>
        <position position="147"/>
    </location>
</feature>